<evidence type="ECO:0000313" key="1">
    <source>
        <dbReference type="EMBL" id="SMC87745.1"/>
    </source>
</evidence>
<evidence type="ECO:0000313" key="2">
    <source>
        <dbReference type="Proteomes" id="UP000192756"/>
    </source>
</evidence>
<dbReference type="RefSeq" id="WP_084239972.1">
    <property type="nucleotide sequence ID" value="NZ_FWXT01000002.1"/>
</dbReference>
<dbReference type="AlphaFoldDB" id="A0A1W2CR59"/>
<sequence length="380" mass="43612">MKEQPVLPANLICLSHLRWDFVYQRPQHLLTRFSKQTNVFFYEEPIFDGNEESFLSISKQGENLQVVVPHLQNGLNEKQTVQALTALFDQFIANFDLEQTLFWYYTPMALTYTEKHRPKAIVYDCMDELSGFKFAHSQISVFEQYLLEKADVVFTGGQSLYQAKKQHHDNIHPFPSSIEKEHFGKAKTCEEAIDQLHIQAPKIGFFGVIDERFDIELVRKLATDKPGWNIILIGPVVKIDPATLPQQPNIHYLGQKSYHELPSYLAGWDVAMIPFLLNESTRFISPTKTPEYLAAGIPVVSTPIYDVIHPYGTQNLVHICPDSRTFAIAIEKKLQTQNRSPWEKQVNSFLAEMSWDKTQLEMTSLICDCIAEKEKISLAS</sequence>
<keyword evidence="1" id="KW-0808">Transferase</keyword>
<protein>
    <submittedName>
        <fullName evidence="1">Glycosyltransferase involved in cell wall bisynthesis</fullName>
    </submittedName>
</protein>
<dbReference type="OrthoDB" id="9816564at2"/>
<dbReference type="GO" id="GO:0016740">
    <property type="term" value="F:transferase activity"/>
    <property type="evidence" value="ECO:0007669"/>
    <property type="project" value="UniProtKB-KW"/>
</dbReference>
<dbReference type="Pfam" id="PF13692">
    <property type="entry name" value="Glyco_trans_1_4"/>
    <property type="match status" value="1"/>
</dbReference>
<gene>
    <name evidence="1" type="ORF">SAMN04488524_3168</name>
</gene>
<reference evidence="2" key="1">
    <citation type="submission" date="2017-04" db="EMBL/GenBank/DDBJ databases">
        <authorList>
            <person name="Varghese N."/>
            <person name="Submissions S."/>
        </authorList>
    </citation>
    <scope>NUCLEOTIDE SEQUENCE [LARGE SCALE GENOMIC DNA]</scope>
    <source>
        <strain evidence="2">DSM 12126</strain>
    </source>
</reference>
<dbReference type="Proteomes" id="UP000192756">
    <property type="component" value="Unassembled WGS sequence"/>
</dbReference>
<dbReference type="Gene3D" id="3.40.50.2000">
    <property type="entry name" value="Glycogen Phosphorylase B"/>
    <property type="match status" value="1"/>
</dbReference>
<dbReference type="CDD" id="cd04950">
    <property type="entry name" value="GT4_TuaH-like"/>
    <property type="match status" value="1"/>
</dbReference>
<keyword evidence="2" id="KW-1185">Reference proteome</keyword>
<dbReference type="SUPFAM" id="SSF53756">
    <property type="entry name" value="UDP-Glycosyltransferase/glycogen phosphorylase"/>
    <property type="match status" value="1"/>
</dbReference>
<name>A0A1W2CR59_9SPHI</name>
<dbReference type="STRING" id="151894.SAMN04488524_3168"/>
<proteinExistence type="predicted"/>
<dbReference type="EMBL" id="FWXT01000002">
    <property type="protein sequence ID" value="SMC87745.1"/>
    <property type="molecule type" value="Genomic_DNA"/>
</dbReference>
<organism evidence="1 2">
    <name type="scientific">Pedobacter africanus</name>
    <dbReference type="NCBI Taxonomy" id="151894"/>
    <lineage>
        <taxon>Bacteria</taxon>
        <taxon>Pseudomonadati</taxon>
        <taxon>Bacteroidota</taxon>
        <taxon>Sphingobacteriia</taxon>
        <taxon>Sphingobacteriales</taxon>
        <taxon>Sphingobacteriaceae</taxon>
        <taxon>Pedobacter</taxon>
    </lineage>
</organism>
<accession>A0A1W2CR59</accession>